<dbReference type="AlphaFoldDB" id="A0A139BW10"/>
<proteinExistence type="predicted"/>
<dbReference type="EMBL" id="LSLI01000010">
    <property type="protein sequence ID" value="KXS33184.1"/>
    <property type="molecule type" value="Genomic_DNA"/>
</dbReference>
<dbReference type="Proteomes" id="UP000070578">
    <property type="component" value="Unassembled WGS sequence"/>
</dbReference>
<comment type="caution">
    <text evidence="1">The sequence shown here is derived from an EMBL/GenBank/DDBJ whole genome shotgun (WGS) entry which is preliminary data.</text>
</comment>
<protein>
    <submittedName>
        <fullName evidence="1">Uncharacterized protein</fullName>
    </submittedName>
</protein>
<evidence type="ECO:0000313" key="1">
    <source>
        <dbReference type="EMBL" id="KXS33184.1"/>
    </source>
</evidence>
<reference evidence="1 2" key="1">
    <citation type="submission" date="2016-02" db="EMBL/GenBank/DDBJ databases">
        <authorList>
            <person name="Wen L."/>
            <person name="He K."/>
            <person name="Yang H."/>
        </authorList>
    </citation>
    <scope>NUCLEOTIDE SEQUENCE [LARGE SCALE GENOMIC DNA]</scope>
    <source>
        <strain evidence="1">ShG14-8</strain>
    </source>
</reference>
<name>A0A139BW10_9PROT</name>
<sequence length="84" mass="9432">MDNSQVTWRLGDNIDLIEAQFVLGDFCLNHFPDNPQLARSVQNADSIGSIRTALKPIINLIVTQHKELTDEFTTLIHEINQTAA</sequence>
<accession>A0A139BW10</accession>
<evidence type="ECO:0000313" key="2">
    <source>
        <dbReference type="Proteomes" id="UP000070578"/>
    </source>
</evidence>
<organism evidence="1 2">
    <name type="scientific">Candidatus Gallionella acididurans</name>
    <dbReference type="NCBI Taxonomy" id="1796491"/>
    <lineage>
        <taxon>Bacteria</taxon>
        <taxon>Pseudomonadati</taxon>
        <taxon>Pseudomonadota</taxon>
        <taxon>Betaproteobacteria</taxon>
        <taxon>Nitrosomonadales</taxon>
        <taxon>Gallionellaceae</taxon>
        <taxon>Gallionella</taxon>
    </lineage>
</organism>
<gene>
    <name evidence="1" type="ORF">AWT59_0741</name>
</gene>
<reference evidence="1 2" key="2">
    <citation type="submission" date="2016-03" db="EMBL/GenBank/DDBJ databases">
        <title>New uncultured bacterium of the family Gallionellaceae from acid mine drainage: description and reconstruction of genome based on metagenomic analysis of microbial community.</title>
        <authorList>
            <person name="Kadnikov V."/>
            <person name="Ivasenko D."/>
            <person name="Beletsky A."/>
            <person name="Mardanov A."/>
            <person name="Danilova E."/>
            <person name="Pimenov N."/>
            <person name="Karnachuk O."/>
            <person name="Ravin N."/>
        </authorList>
    </citation>
    <scope>NUCLEOTIDE SEQUENCE [LARGE SCALE GENOMIC DNA]</scope>
    <source>
        <strain evidence="1">ShG14-8</strain>
    </source>
</reference>